<evidence type="ECO:0000313" key="1">
    <source>
        <dbReference type="EMBL" id="MED6163644.1"/>
    </source>
</evidence>
<reference evidence="1 2" key="1">
    <citation type="journal article" date="2023" name="Plants (Basel)">
        <title>Bridging the Gap: Combining Genomics and Transcriptomics Approaches to Understand Stylosanthes scabra, an Orphan Legume from the Brazilian Caatinga.</title>
        <authorList>
            <person name="Ferreira-Neto J.R.C."/>
            <person name="da Silva M.D."/>
            <person name="Binneck E."/>
            <person name="de Melo N.F."/>
            <person name="da Silva R.H."/>
            <person name="de Melo A.L.T.M."/>
            <person name="Pandolfi V."/>
            <person name="Bustamante F.O."/>
            <person name="Brasileiro-Vidal A.C."/>
            <person name="Benko-Iseppon A.M."/>
        </authorList>
    </citation>
    <scope>NUCLEOTIDE SEQUENCE [LARGE SCALE GENOMIC DNA]</scope>
    <source>
        <tissue evidence="1">Leaves</tissue>
    </source>
</reference>
<organism evidence="1 2">
    <name type="scientific">Stylosanthes scabra</name>
    <dbReference type="NCBI Taxonomy" id="79078"/>
    <lineage>
        <taxon>Eukaryota</taxon>
        <taxon>Viridiplantae</taxon>
        <taxon>Streptophyta</taxon>
        <taxon>Embryophyta</taxon>
        <taxon>Tracheophyta</taxon>
        <taxon>Spermatophyta</taxon>
        <taxon>Magnoliopsida</taxon>
        <taxon>eudicotyledons</taxon>
        <taxon>Gunneridae</taxon>
        <taxon>Pentapetalae</taxon>
        <taxon>rosids</taxon>
        <taxon>fabids</taxon>
        <taxon>Fabales</taxon>
        <taxon>Fabaceae</taxon>
        <taxon>Papilionoideae</taxon>
        <taxon>50 kb inversion clade</taxon>
        <taxon>dalbergioids sensu lato</taxon>
        <taxon>Dalbergieae</taxon>
        <taxon>Pterocarpus clade</taxon>
        <taxon>Stylosanthes</taxon>
    </lineage>
</organism>
<dbReference type="EMBL" id="JASCZI010122072">
    <property type="protein sequence ID" value="MED6163644.1"/>
    <property type="molecule type" value="Genomic_DNA"/>
</dbReference>
<protein>
    <submittedName>
        <fullName evidence="1">Uncharacterized protein</fullName>
    </submittedName>
</protein>
<dbReference type="Proteomes" id="UP001341840">
    <property type="component" value="Unassembled WGS sequence"/>
</dbReference>
<keyword evidence="2" id="KW-1185">Reference proteome</keyword>
<evidence type="ECO:0000313" key="2">
    <source>
        <dbReference type="Proteomes" id="UP001341840"/>
    </source>
</evidence>
<gene>
    <name evidence="1" type="ORF">PIB30_081948</name>
</gene>
<comment type="caution">
    <text evidence="1">The sequence shown here is derived from an EMBL/GenBank/DDBJ whole genome shotgun (WGS) entry which is preliminary data.</text>
</comment>
<sequence>MALDEAEAVAGHWRDEWKSLAEETMDMFQKTFEILMDHVRHLNPAIDYSMITLDTRWDPKAKRIYNPKAEAQ</sequence>
<proteinExistence type="predicted"/>
<accession>A0ABU6URF9</accession>
<name>A0ABU6URF9_9FABA</name>